<keyword evidence="2" id="KW-0479">Metal-binding</keyword>
<dbReference type="EMBL" id="JAUFPN010000191">
    <property type="protein sequence ID" value="MDN3567274.1"/>
    <property type="molecule type" value="Genomic_DNA"/>
</dbReference>
<name>A0ABT8ABY8_9PROT</name>
<proteinExistence type="predicted"/>
<dbReference type="InterPro" id="IPR002629">
    <property type="entry name" value="Met_Synth_C/arc"/>
</dbReference>
<dbReference type="Pfam" id="PF01717">
    <property type="entry name" value="Meth_synt_2"/>
    <property type="match status" value="1"/>
</dbReference>
<protein>
    <submittedName>
        <fullName evidence="5">Uroporphyrinogen decarboxylase family protein</fullName>
    </submittedName>
</protein>
<feature type="domain" description="Cobalamin-independent methionine synthase MetE C-terminal/archaeal" evidence="4">
    <location>
        <begin position="8"/>
        <end position="335"/>
    </location>
</feature>
<dbReference type="SUPFAM" id="SSF51726">
    <property type="entry name" value="UROD/MetE-like"/>
    <property type="match status" value="1"/>
</dbReference>
<dbReference type="InterPro" id="IPR038071">
    <property type="entry name" value="UROD/MetE-like_sf"/>
</dbReference>
<comment type="cofactor">
    <cofactor evidence="1">
        <name>Zn(2+)</name>
        <dbReference type="ChEBI" id="CHEBI:29105"/>
    </cofactor>
</comment>
<keyword evidence="3" id="KW-0862">Zinc</keyword>
<evidence type="ECO:0000259" key="4">
    <source>
        <dbReference type="Pfam" id="PF01717"/>
    </source>
</evidence>
<gene>
    <name evidence="5" type="ORF">QWZ14_23085</name>
</gene>
<organism evidence="5 6">
    <name type="scientific">Paeniroseomonas aquatica</name>
    <dbReference type="NCBI Taxonomy" id="373043"/>
    <lineage>
        <taxon>Bacteria</taxon>
        <taxon>Pseudomonadati</taxon>
        <taxon>Pseudomonadota</taxon>
        <taxon>Alphaproteobacteria</taxon>
        <taxon>Acetobacterales</taxon>
        <taxon>Acetobacteraceae</taxon>
        <taxon>Paeniroseomonas</taxon>
    </lineage>
</organism>
<evidence type="ECO:0000256" key="2">
    <source>
        <dbReference type="ARBA" id="ARBA00022723"/>
    </source>
</evidence>
<evidence type="ECO:0000256" key="1">
    <source>
        <dbReference type="ARBA" id="ARBA00001947"/>
    </source>
</evidence>
<keyword evidence="6" id="KW-1185">Reference proteome</keyword>
<reference evidence="6" key="1">
    <citation type="journal article" date="2019" name="Int. J. Syst. Evol. Microbiol.">
        <title>The Global Catalogue of Microorganisms (GCM) 10K type strain sequencing project: providing services to taxonomists for standard genome sequencing and annotation.</title>
        <authorList>
            <consortium name="The Broad Institute Genomics Platform"/>
            <consortium name="The Broad Institute Genome Sequencing Center for Infectious Disease"/>
            <person name="Wu L."/>
            <person name="Ma J."/>
        </authorList>
    </citation>
    <scope>NUCLEOTIDE SEQUENCE [LARGE SCALE GENOMIC DNA]</scope>
    <source>
        <strain evidence="6">CECT 7131</strain>
    </source>
</reference>
<evidence type="ECO:0000313" key="5">
    <source>
        <dbReference type="EMBL" id="MDN3567274.1"/>
    </source>
</evidence>
<dbReference type="CDD" id="cd03311">
    <property type="entry name" value="CIMS_C_terminal_like"/>
    <property type="match status" value="1"/>
</dbReference>
<comment type="caution">
    <text evidence="5">The sequence shown here is derived from an EMBL/GenBank/DDBJ whole genome shotgun (WGS) entry which is preliminary data.</text>
</comment>
<dbReference type="Proteomes" id="UP001529369">
    <property type="component" value="Unassembled WGS sequence"/>
</dbReference>
<dbReference type="Gene3D" id="3.20.20.210">
    <property type="match status" value="1"/>
</dbReference>
<dbReference type="RefSeq" id="WP_290319295.1">
    <property type="nucleotide sequence ID" value="NZ_JAUFPN010000191.1"/>
</dbReference>
<evidence type="ECO:0000313" key="6">
    <source>
        <dbReference type="Proteomes" id="UP001529369"/>
    </source>
</evidence>
<accession>A0ABT8ABY8</accession>
<sequence length="346" mass="37941">MAQPLPLLPTTVVGSYPQPAWLMNHEVLRSRLVPRVRAPEMWRVPAEFLAQAQDDATILAIRDMERAGIDIITDGEIRRESYSNHFASALEGIDPDRPGEVVGRTGKTTVVPRVIGRVRRARPVEVRDVAFARANTDRQVKITLPGPFTMTRQCQNEFYADEAELAMDYAAALNAEIRELKAAGADVIQLDEPWMQAYPEQARRYAIPAINRALEGIEGTTVVHLCFGYAAIVGDKPSGYSFLPELAEASAAQISIEAAQPRLDLGILRELPAKTIMLGVIDLNTPTVETAEEVAGRIRAALRVVDATRLVPAPDCGMKYLPRDRAFGKLQALAQGAAIVRRELGA</sequence>
<evidence type="ECO:0000256" key="3">
    <source>
        <dbReference type="ARBA" id="ARBA00022833"/>
    </source>
</evidence>
<dbReference type="PANTHER" id="PTHR30519">
    <property type="entry name" value="5-METHYLTETRAHYDROPTEROYLTRIGLUTAMATE--HOMOCYSTEINE METHYLTRANSFERASE"/>
    <property type="match status" value="1"/>
</dbReference>